<organism evidence="3 4">
    <name type="scientific">Arthrobacter wenxiniae</name>
    <dbReference type="NCBI Taxonomy" id="2713570"/>
    <lineage>
        <taxon>Bacteria</taxon>
        <taxon>Bacillati</taxon>
        <taxon>Actinomycetota</taxon>
        <taxon>Actinomycetes</taxon>
        <taxon>Micrococcales</taxon>
        <taxon>Micrococcaceae</taxon>
        <taxon>Arthrobacter</taxon>
    </lineage>
</organism>
<dbReference type="PANTHER" id="PTHR46580">
    <property type="entry name" value="SENSOR KINASE-RELATED"/>
    <property type="match status" value="1"/>
</dbReference>
<dbReference type="Gene3D" id="2.130.10.130">
    <property type="entry name" value="Integrin alpha, N-terminal"/>
    <property type="match status" value="2"/>
</dbReference>
<dbReference type="SUPFAM" id="SSF51445">
    <property type="entry name" value="(Trans)glycosidases"/>
    <property type="match status" value="1"/>
</dbReference>
<dbReference type="InterPro" id="IPR013517">
    <property type="entry name" value="FG-GAP"/>
</dbReference>
<feature type="signal peptide" evidence="2">
    <location>
        <begin position="1"/>
        <end position="46"/>
    </location>
</feature>
<comment type="caution">
    <text evidence="3">The sequence shown here is derived from an EMBL/GenBank/DDBJ whole genome shotgun (WGS) entry which is preliminary data.</text>
</comment>
<dbReference type="InterPro" id="IPR017853">
    <property type="entry name" value="GH"/>
</dbReference>
<dbReference type="Pfam" id="PF13517">
    <property type="entry name" value="FG-GAP_3"/>
    <property type="match status" value="2"/>
</dbReference>
<evidence type="ECO:0008006" key="5">
    <source>
        <dbReference type="Google" id="ProtNLM"/>
    </source>
</evidence>
<name>A0A7Y7LYM1_9MICC</name>
<dbReference type="PANTHER" id="PTHR46580:SF4">
    <property type="entry name" value="ATP_GTP-BINDING PROTEIN"/>
    <property type="match status" value="1"/>
</dbReference>
<dbReference type="InterPro" id="IPR028994">
    <property type="entry name" value="Integrin_alpha_N"/>
</dbReference>
<evidence type="ECO:0000256" key="1">
    <source>
        <dbReference type="ARBA" id="ARBA00022729"/>
    </source>
</evidence>
<evidence type="ECO:0000313" key="4">
    <source>
        <dbReference type="Proteomes" id="UP000543556"/>
    </source>
</evidence>
<dbReference type="EMBL" id="JAAMFM010000004">
    <property type="protein sequence ID" value="NVM94134.1"/>
    <property type="molecule type" value="Genomic_DNA"/>
</dbReference>
<protein>
    <recommendedName>
        <fullName evidence="5">Repeat domain-containing protein</fullName>
    </recommendedName>
</protein>
<keyword evidence="4" id="KW-1185">Reference proteome</keyword>
<dbReference type="SUPFAM" id="SSF69318">
    <property type="entry name" value="Integrin alpha N-terminal domain"/>
    <property type="match status" value="1"/>
</dbReference>
<sequence>MRLAFRPPGSAAPRGPLRLLAVIAACAALVLGFLVSLAFSAAPAQAAPLSGNDISWPQCPTSEGGSGLPLPPDSAQFVIIGLTKGLPFTTNPCLSSQVGWAKSGNKPAHGYAMAAFPTAAQLSSYKGRGPWSSATRAGQLSNVGYAEASAAVSAMAGASFRPPVVWIDVEPRTAQPWPASTAAQQRENRLVVEGLMRGLRDAGFAYGLYSFASGWAAITGSWLLPGVPVWATAGRLDYPTEAADMCTRASFSGGHVYLSQWYDDVRDYDMSCGSYAFTNLPMPGSSLSGSTGEFNGDWNNDVLARVGSTGQLRLYPGNGKGAFTAGTTIGTGWQGMSALDTVGDFNGDGYGDVLARDAAGALWLYPGNGRGGWLARVKVGSGWNGFSAILGPGDFNGDQKVDVLARDATGALWLYPGNGRGGWLARVKVGSGWNGFSAILGPGDVNGDGTADILARQASTGELWLYPGSGRGTWLSRVRVGIGWNSMTALASPGDFNGDRTPDVLARDAAGNLWLYARKGNTAWFPRTQVGWAWNSINTIF</sequence>
<accession>A0A7Y7LYM1</accession>
<reference evidence="3 4" key="1">
    <citation type="submission" date="2020-02" db="EMBL/GenBank/DDBJ databases">
        <title>Genome sequence of strain AETb3-4.</title>
        <authorList>
            <person name="Gao J."/>
            <person name="Zhang X."/>
        </authorList>
    </citation>
    <scope>NUCLEOTIDE SEQUENCE [LARGE SCALE GENOMIC DNA]</scope>
    <source>
        <strain evidence="3 4">AETb3-4</strain>
    </source>
</reference>
<evidence type="ECO:0000256" key="2">
    <source>
        <dbReference type="SAM" id="SignalP"/>
    </source>
</evidence>
<feature type="chain" id="PRO_5031035002" description="Repeat domain-containing protein" evidence="2">
    <location>
        <begin position="47"/>
        <end position="541"/>
    </location>
</feature>
<dbReference type="AlphaFoldDB" id="A0A7Y7LYM1"/>
<dbReference type="Proteomes" id="UP000543556">
    <property type="component" value="Unassembled WGS sequence"/>
</dbReference>
<gene>
    <name evidence="3" type="ORF">G6034_04260</name>
</gene>
<keyword evidence="1 2" id="KW-0732">Signal</keyword>
<evidence type="ECO:0000313" key="3">
    <source>
        <dbReference type="EMBL" id="NVM94134.1"/>
    </source>
</evidence>
<proteinExistence type="predicted"/>